<evidence type="ECO:0000313" key="1">
    <source>
        <dbReference type="EMBL" id="MBS9339321.1"/>
    </source>
</evidence>
<sequence>MSNEFISKVTFWKLSQSRINNGFLFRDILECIDKKMVYIGMNTGAIGNSSVTQAEHFVNAKSGDYFYLTHGNEGIYLLGQFTGAANYFNKFSDDGYIERSFRLIKFAKNLVEYTGSKHGWTPNQNSTFFQVPAREYDLFEQEILKPYFDIDLTHFK</sequence>
<accession>A0A9X0ZV89</accession>
<proteinExistence type="predicted"/>
<protein>
    <submittedName>
        <fullName evidence="2">Uncharacterized protein</fullName>
    </submittedName>
</protein>
<evidence type="ECO:0000313" key="2">
    <source>
        <dbReference type="EMBL" id="MBS9341155.1"/>
    </source>
</evidence>
<comment type="caution">
    <text evidence="2">The sequence shown here is derived from an EMBL/GenBank/DDBJ whole genome shotgun (WGS) entry which is preliminary data.</text>
</comment>
<evidence type="ECO:0000313" key="3">
    <source>
        <dbReference type="Proteomes" id="UP000708805"/>
    </source>
</evidence>
<dbReference type="EMBL" id="JAGJWT010000010">
    <property type="protein sequence ID" value="MBS9341155.1"/>
    <property type="molecule type" value="Genomic_DNA"/>
</dbReference>
<name>A0A9X0ZV89_NEIEL</name>
<gene>
    <name evidence="1" type="ORF">J8641_00380</name>
    <name evidence="2" type="ORF">J8641_10150</name>
</gene>
<dbReference type="EMBL" id="JAGJWT010000001">
    <property type="protein sequence ID" value="MBS9339321.1"/>
    <property type="molecule type" value="Genomic_DNA"/>
</dbReference>
<reference evidence="2" key="1">
    <citation type="submission" date="2021-04" db="EMBL/GenBank/DDBJ databases">
        <title>Genomic characterization of endocarditis-associated Neisseria elongata subsp. nitroreducens.</title>
        <authorList>
            <person name="Schorner M."/>
            <person name="Passarelli-Araujo H."/>
            <person name="Scheffer M."/>
            <person name="Barazzetti F."/>
            <person name="Martins J."/>
            <person name="Machado H."/>
            <person name="Palmeiro J."/>
            <person name="Bazzo M."/>
        </authorList>
    </citation>
    <scope>NUCLEOTIDE SEQUENCE</scope>
    <source>
        <strain evidence="2">Nel_M001</strain>
    </source>
</reference>
<dbReference type="Proteomes" id="UP000708805">
    <property type="component" value="Unassembled WGS sequence"/>
</dbReference>
<dbReference type="RefSeq" id="WP_214037013.1">
    <property type="nucleotide sequence ID" value="NZ_JAGJWT010000001.1"/>
</dbReference>
<organism evidence="2 3">
    <name type="scientific">Neisseria elongata subsp. nitroreducens</name>
    <dbReference type="NCBI Taxonomy" id="90367"/>
    <lineage>
        <taxon>Bacteria</taxon>
        <taxon>Pseudomonadati</taxon>
        <taxon>Pseudomonadota</taxon>
        <taxon>Betaproteobacteria</taxon>
        <taxon>Neisseriales</taxon>
        <taxon>Neisseriaceae</taxon>
        <taxon>Neisseria</taxon>
    </lineage>
</organism>
<dbReference type="AlphaFoldDB" id="A0A9X0ZV89"/>